<dbReference type="SUPFAM" id="SSF53756">
    <property type="entry name" value="UDP-Glycosyltransferase/glycogen phosphorylase"/>
    <property type="match status" value="1"/>
</dbReference>
<evidence type="ECO:0000256" key="3">
    <source>
        <dbReference type="ARBA" id="ARBA00022676"/>
    </source>
</evidence>
<reference evidence="8" key="2">
    <citation type="submission" date="2020-10" db="UniProtKB">
        <authorList>
            <consortium name="WormBaseParasite"/>
        </authorList>
    </citation>
    <scope>IDENTIFICATION</scope>
</reference>
<keyword evidence="6" id="KW-1133">Transmembrane helix</keyword>
<organism evidence="7 8">
    <name type="scientific">Panagrellus redivivus</name>
    <name type="common">Microworm</name>
    <dbReference type="NCBI Taxonomy" id="6233"/>
    <lineage>
        <taxon>Eukaryota</taxon>
        <taxon>Metazoa</taxon>
        <taxon>Ecdysozoa</taxon>
        <taxon>Nematoda</taxon>
        <taxon>Chromadorea</taxon>
        <taxon>Rhabditida</taxon>
        <taxon>Tylenchina</taxon>
        <taxon>Panagrolaimomorpha</taxon>
        <taxon>Panagrolaimoidea</taxon>
        <taxon>Panagrolaimidae</taxon>
        <taxon>Panagrellus</taxon>
    </lineage>
</organism>
<dbReference type="GO" id="GO:0015020">
    <property type="term" value="F:glucuronosyltransferase activity"/>
    <property type="evidence" value="ECO:0007669"/>
    <property type="project" value="UniProtKB-EC"/>
</dbReference>
<comment type="similarity">
    <text evidence="1">Belongs to the UDP-glycosyltransferase family.</text>
</comment>
<dbReference type="InterPro" id="IPR002213">
    <property type="entry name" value="UDP_glucos_trans"/>
</dbReference>
<evidence type="ECO:0000313" key="8">
    <source>
        <dbReference type="WBParaSite" id="Pan_g20483.t1"/>
    </source>
</evidence>
<feature type="transmembrane region" description="Helical" evidence="6">
    <location>
        <begin position="460"/>
        <end position="481"/>
    </location>
</feature>
<name>A0A7E4VFM2_PANRE</name>
<dbReference type="Gene3D" id="3.40.50.2000">
    <property type="entry name" value="Glycogen Phosphorylase B"/>
    <property type="match status" value="1"/>
</dbReference>
<dbReference type="WBParaSite" id="Pan_g20483.t1">
    <property type="protein sequence ID" value="Pan_g20483.t1"/>
    <property type="gene ID" value="Pan_g20483"/>
</dbReference>
<evidence type="ECO:0000256" key="2">
    <source>
        <dbReference type="ARBA" id="ARBA00012544"/>
    </source>
</evidence>
<evidence type="ECO:0000256" key="6">
    <source>
        <dbReference type="SAM" id="Phobius"/>
    </source>
</evidence>
<proteinExistence type="inferred from homology"/>
<dbReference type="Pfam" id="PF00201">
    <property type="entry name" value="UDPGT"/>
    <property type="match status" value="1"/>
</dbReference>
<dbReference type="CDD" id="cd03784">
    <property type="entry name" value="GT1_Gtf-like"/>
    <property type="match status" value="1"/>
</dbReference>
<dbReference type="Proteomes" id="UP000492821">
    <property type="component" value="Unassembled WGS sequence"/>
</dbReference>
<keyword evidence="4" id="KW-0808">Transferase</keyword>
<evidence type="ECO:0000256" key="5">
    <source>
        <dbReference type="ARBA" id="ARBA00047475"/>
    </source>
</evidence>
<keyword evidence="6" id="KW-0472">Membrane</keyword>
<keyword evidence="7" id="KW-1185">Reference proteome</keyword>
<reference evidence="7" key="1">
    <citation type="journal article" date="2013" name="Genetics">
        <title>The draft genome and transcriptome of Panagrellus redivivus are shaped by the harsh demands of a free-living lifestyle.</title>
        <authorList>
            <person name="Srinivasan J."/>
            <person name="Dillman A.R."/>
            <person name="Macchietto M.G."/>
            <person name="Heikkinen L."/>
            <person name="Lakso M."/>
            <person name="Fracchia K.M."/>
            <person name="Antoshechkin I."/>
            <person name="Mortazavi A."/>
            <person name="Wong G."/>
            <person name="Sternberg P.W."/>
        </authorList>
    </citation>
    <scope>NUCLEOTIDE SEQUENCE [LARGE SCALE GENOMIC DNA]</scope>
    <source>
        <strain evidence="7">MT8872</strain>
    </source>
</reference>
<protein>
    <recommendedName>
        <fullName evidence="2">glucuronosyltransferase</fullName>
        <ecNumber evidence="2">2.4.1.17</ecNumber>
    </recommendedName>
</protein>
<dbReference type="PANTHER" id="PTHR48043">
    <property type="entry name" value="EG:EG0003.4 PROTEIN-RELATED"/>
    <property type="match status" value="1"/>
</dbReference>
<keyword evidence="3" id="KW-0328">Glycosyltransferase</keyword>
<evidence type="ECO:0000256" key="1">
    <source>
        <dbReference type="ARBA" id="ARBA00009995"/>
    </source>
</evidence>
<dbReference type="AlphaFoldDB" id="A0A7E4VFM2"/>
<accession>A0A7E4VFM2</accession>
<evidence type="ECO:0000313" key="7">
    <source>
        <dbReference type="Proteomes" id="UP000492821"/>
    </source>
</evidence>
<sequence>MSSHDLYIFSHPLSTSHLPTMFTLAKRSQLSGKVYDVRWPLLDGTKTCKAPEIFVKTHFTSAFYRFKRLKTNVDNTVKNRQGSLFVFIDMLNQLISILLSPCSFAISEKVPKSTESQPIALIDPYGFGCTVAHARAIDAKIAYVAPMIESSSIQALSASPLTSYASSMIQGGIEPNLRNRLGNAIGHIVFRLFFVQLPLAKWYYPQSRGLKHFSLPTESMVFVNGHKFVDQVLPRTNLIVDIGGFHVEHEERSTEDAKNQIASFMAQYDDIVFISLGTFTADGQFPKLWKKMFIKAILKYPKVGFIWKFKPDSVEKPPRNLLLLDGFIPQNSLLESPKMTGFITNLGQNSFLEALRNGVPVIGIPILGDQSVTSEKVTRLGIGIVFSLPEATDEILTNAIRKCLDKKSKIVKRSQLIRDMLIHERETGIATDGSHALSRLAKLKQTDFDKFYLPKSSIPFYAYWMLDWALLTFVLATIFALF</sequence>
<comment type="catalytic activity">
    <reaction evidence="5">
        <text>glucuronate acceptor + UDP-alpha-D-glucuronate = acceptor beta-D-glucuronoside + UDP + H(+)</text>
        <dbReference type="Rhea" id="RHEA:21032"/>
        <dbReference type="ChEBI" id="CHEBI:15378"/>
        <dbReference type="ChEBI" id="CHEBI:58052"/>
        <dbReference type="ChEBI" id="CHEBI:58223"/>
        <dbReference type="ChEBI" id="CHEBI:132367"/>
        <dbReference type="ChEBI" id="CHEBI:132368"/>
        <dbReference type="EC" id="2.4.1.17"/>
    </reaction>
</comment>
<dbReference type="InterPro" id="IPR050271">
    <property type="entry name" value="UDP-glycosyltransferase"/>
</dbReference>
<evidence type="ECO:0000256" key="4">
    <source>
        <dbReference type="ARBA" id="ARBA00022679"/>
    </source>
</evidence>
<dbReference type="PANTHER" id="PTHR48043:SF145">
    <property type="entry name" value="FI06409P-RELATED"/>
    <property type="match status" value="1"/>
</dbReference>
<keyword evidence="6" id="KW-0812">Transmembrane</keyword>
<dbReference type="EC" id="2.4.1.17" evidence="2"/>